<evidence type="ECO:0000313" key="2">
    <source>
        <dbReference type="Proteomes" id="UP001054945"/>
    </source>
</evidence>
<reference evidence="1 2" key="1">
    <citation type="submission" date="2021-06" db="EMBL/GenBank/DDBJ databases">
        <title>Caerostris extrusa draft genome.</title>
        <authorList>
            <person name="Kono N."/>
            <person name="Arakawa K."/>
        </authorList>
    </citation>
    <scope>NUCLEOTIDE SEQUENCE [LARGE SCALE GENOMIC DNA]</scope>
</reference>
<gene>
    <name evidence="1" type="ORF">CEXT_587571</name>
</gene>
<comment type="caution">
    <text evidence="1">The sequence shown here is derived from an EMBL/GenBank/DDBJ whole genome shotgun (WGS) entry which is preliminary data.</text>
</comment>
<proteinExistence type="predicted"/>
<dbReference type="Proteomes" id="UP001054945">
    <property type="component" value="Unassembled WGS sequence"/>
</dbReference>
<organism evidence="1 2">
    <name type="scientific">Caerostris extrusa</name>
    <name type="common">Bark spider</name>
    <name type="synonym">Caerostris bankana</name>
    <dbReference type="NCBI Taxonomy" id="172846"/>
    <lineage>
        <taxon>Eukaryota</taxon>
        <taxon>Metazoa</taxon>
        <taxon>Ecdysozoa</taxon>
        <taxon>Arthropoda</taxon>
        <taxon>Chelicerata</taxon>
        <taxon>Arachnida</taxon>
        <taxon>Araneae</taxon>
        <taxon>Araneomorphae</taxon>
        <taxon>Entelegynae</taxon>
        <taxon>Araneoidea</taxon>
        <taxon>Araneidae</taxon>
        <taxon>Caerostris</taxon>
    </lineage>
</organism>
<accession>A0AAV4R364</accession>
<keyword evidence="2" id="KW-1185">Reference proteome</keyword>
<sequence length="225" mass="25415">MPSVEESARFVSVCCRNFKSNGILEVLSDGVNAFVGLEPAPLQCKCPSTVPEVASPTMLEKTPRKREKNSRFLSSEIQMSMDDVKISIASTNIECQKIVPKEKSAFVPKSLKAPKREADKVSVERHCAPGEDSQRPVSCTRAQESSAVVVDECREDPRLWELAPPNSHRCFPIHRYRGTSRVNPRSLIQRQEIYRSHDTSYLQESKQWITPLKFIIVAITPLEFL</sequence>
<dbReference type="EMBL" id="BPLR01007240">
    <property type="protein sequence ID" value="GIY15481.1"/>
    <property type="molecule type" value="Genomic_DNA"/>
</dbReference>
<dbReference type="AlphaFoldDB" id="A0AAV4R364"/>
<name>A0AAV4R364_CAEEX</name>
<protein>
    <submittedName>
        <fullName evidence="1">Uncharacterized protein</fullName>
    </submittedName>
</protein>
<evidence type="ECO:0000313" key="1">
    <source>
        <dbReference type="EMBL" id="GIY15481.1"/>
    </source>
</evidence>